<sequence length="232" mass="27319">MKSMCIFFAVSKLTNDWMRVSVFAPILEGINLILIMIYIAMERQKGLVTSGILFIYWTLSLLSSIIPFYSKIIKKEYETEIFQFVIFLLSFTLIAIQWILNSIAETYQQPANVHHYSSYEPITLQEDNICRKAICFMKINIVNTFCFRLMMQGSEKPLAEDYVFGLKQRDTSQVAYRRFYNNWFTECTSARHEYETANHQYHLQEAESETTYLLIKSPPQNIKSQQHQTNHP</sequence>
<keyword evidence="1" id="KW-1133">Transmembrane helix</keyword>
<dbReference type="EMBL" id="CACVKT020003230">
    <property type="protein sequence ID" value="CAC5382489.1"/>
    <property type="molecule type" value="Genomic_DNA"/>
</dbReference>
<evidence type="ECO:0000313" key="3">
    <source>
        <dbReference type="Proteomes" id="UP000507470"/>
    </source>
</evidence>
<dbReference type="AlphaFoldDB" id="A0A6J8BIN0"/>
<feature type="transmembrane region" description="Helical" evidence="1">
    <location>
        <begin position="20"/>
        <end position="41"/>
    </location>
</feature>
<proteinExistence type="predicted"/>
<dbReference type="Proteomes" id="UP000507470">
    <property type="component" value="Unassembled WGS sequence"/>
</dbReference>
<protein>
    <submittedName>
        <fullName evidence="2">ABCC1</fullName>
    </submittedName>
</protein>
<reference evidence="2 3" key="1">
    <citation type="submission" date="2020-06" db="EMBL/GenBank/DDBJ databases">
        <authorList>
            <person name="Li R."/>
            <person name="Bekaert M."/>
        </authorList>
    </citation>
    <scope>NUCLEOTIDE SEQUENCE [LARGE SCALE GENOMIC DNA]</scope>
    <source>
        <strain evidence="3">wild</strain>
    </source>
</reference>
<name>A0A6J8BIN0_MYTCO</name>
<evidence type="ECO:0000256" key="1">
    <source>
        <dbReference type="SAM" id="Phobius"/>
    </source>
</evidence>
<keyword evidence="3" id="KW-1185">Reference proteome</keyword>
<feature type="transmembrane region" description="Helical" evidence="1">
    <location>
        <begin position="47"/>
        <end position="69"/>
    </location>
</feature>
<keyword evidence="1" id="KW-0472">Membrane</keyword>
<gene>
    <name evidence="2" type="ORF">MCOR_18311</name>
</gene>
<keyword evidence="1" id="KW-0812">Transmembrane</keyword>
<accession>A0A6J8BIN0</accession>
<dbReference type="OrthoDB" id="6140699at2759"/>
<evidence type="ECO:0000313" key="2">
    <source>
        <dbReference type="EMBL" id="CAC5382489.1"/>
    </source>
</evidence>
<feature type="transmembrane region" description="Helical" evidence="1">
    <location>
        <begin position="81"/>
        <end position="100"/>
    </location>
</feature>
<organism evidence="2 3">
    <name type="scientific">Mytilus coruscus</name>
    <name type="common">Sea mussel</name>
    <dbReference type="NCBI Taxonomy" id="42192"/>
    <lineage>
        <taxon>Eukaryota</taxon>
        <taxon>Metazoa</taxon>
        <taxon>Spiralia</taxon>
        <taxon>Lophotrochozoa</taxon>
        <taxon>Mollusca</taxon>
        <taxon>Bivalvia</taxon>
        <taxon>Autobranchia</taxon>
        <taxon>Pteriomorphia</taxon>
        <taxon>Mytilida</taxon>
        <taxon>Mytiloidea</taxon>
        <taxon>Mytilidae</taxon>
        <taxon>Mytilinae</taxon>
        <taxon>Mytilus</taxon>
    </lineage>
</organism>